<keyword evidence="8 9" id="KW-0472">Membrane</keyword>
<reference evidence="11" key="1">
    <citation type="submission" date="2016-01" db="EMBL/GenBank/DDBJ databases">
        <authorList>
            <person name="Mitreva M."/>
            <person name="Pepin K.H."/>
            <person name="Mihindukulasuriya K.A."/>
            <person name="Fulton R."/>
            <person name="Fronick C."/>
            <person name="O'Laughlin M."/>
            <person name="Miner T."/>
            <person name="Herter B."/>
            <person name="Rosa B.A."/>
            <person name="Cordes M."/>
            <person name="Tomlinson C."/>
            <person name="Wollam A."/>
            <person name="Palsikar V.B."/>
            <person name="Mardis E.R."/>
            <person name="Wilson R.K."/>
        </authorList>
    </citation>
    <scope>NUCLEOTIDE SEQUENCE [LARGE SCALE GENOMIC DNA]</scope>
    <source>
        <strain evidence="11">DNF00729</strain>
    </source>
</reference>
<comment type="caution">
    <text evidence="9">Lacks conserved residue(s) required for the propagation of feature annotation.</text>
</comment>
<accession>A0A134AIQ4</accession>
<comment type="similarity">
    <text evidence="2 9">Belongs to the SecG family.</text>
</comment>
<evidence type="ECO:0000313" key="11">
    <source>
        <dbReference type="Proteomes" id="UP000070442"/>
    </source>
</evidence>
<protein>
    <recommendedName>
        <fullName evidence="9">Protein-export membrane protein SecG</fullName>
    </recommendedName>
</protein>
<dbReference type="EMBL" id="LSDG01000019">
    <property type="protein sequence ID" value="KXB67420.1"/>
    <property type="molecule type" value="Genomic_DNA"/>
</dbReference>
<dbReference type="STRING" id="755172.HMPREF1863_00610"/>
<keyword evidence="5 9" id="KW-0653">Protein transport</keyword>
<keyword evidence="9" id="KW-1003">Cell membrane</keyword>
<dbReference type="GO" id="GO:0009306">
    <property type="term" value="P:protein secretion"/>
    <property type="evidence" value="ECO:0007669"/>
    <property type="project" value="UniProtKB-UniRule"/>
</dbReference>
<comment type="function">
    <text evidence="9">Involved in protein export. Participates in an early event of protein translocation.</text>
</comment>
<evidence type="ECO:0000256" key="6">
    <source>
        <dbReference type="ARBA" id="ARBA00022989"/>
    </source>
</evidence>
<evidence type="ECO:0000256" key="3">
    <source>
        <dbReference type="ARBA" id="ARBA00022448"/>
    </source>
</evidence>
<evidence type="ECO:0000313" key="10">
    <source>
        <dbReference type="EMBL" id="KXB67420.1"/>
    </source>
</evidence>
<evidence type="ECO:0000256" key="1">
    <source>
        <dbReference type="ARBA" id="ARBA00004141"/>
    </source>
</evidence>
<name>A0A134AIQ4_9FIRM</name>
<dbReference type="OrthoDB" id="1699155at2"/>
<evidence type="ECO:0000256" key="4">
    <source>
        <dbReference type="ARBA" id="ARBA00022692"/>
    </source>
</evidence>
<dbReference type="PRINTS" id="PR01651">
    <property type="entry name" value="SECGEXPORT"/>
</dbReference>
<keyword evidence="6 9" id="KW-1133">Transmembrane helix</keyword>
<feature type="transmembrane region" description="Helical" evidence="9">
    <location>
        <begin position="58"/>
        <end position="76"/>
    </location>
</feature>
<sequence>MSTFLSVIVALSAICVTASVVVQESNQVGLGTLDGSGSASSEWGSNRGTSRKEMLKRITLVTSIVFFIATIALVAITK</sequence>
<evidence type="ECO:0000256" key="9">
    <source>
        <dbReference type="RuleBase" id="RU365087"/>
    </source>
</evidence>
<dbReference type="NCBIfam" id="TIGR00810">
    <property type="entry name" value="secG"/>
    <property type="match status" value="1"/>
</dbReference>
<evidence type="ECO:0000256" key="5">
    <source>
        <dbReference type="ARBA" id="ARBA00022927"/>
    </source>
</evidence>
<dbReference type="Proteomes" id="UP000070442">
    <property type="component" value="Unassembled WGS sequence"/>
</dbReference>
<organism evidence="10 11">
    <name type="scientific">Aedoeadaptatus coxii</name>
    <dbReference type="NCBI Taxonomy" id="755172"/>
    <lineage>
        <taxon>Bacteria</taxon>
        <taxon>Bacillati</taxon>
        <taxon>Bacillota</taxon>
        <taxon>Tissierellia</taxon>
        <taxon>Tissierellales</taxon>
        <taxon>Peptoniphilaceae</taxon>
        <taxon>Aedoeadaptatus</taxon>
    </lineage>
</organism>
<keyword evidence="4 9" id="KW-0812">Transmembrane</keyword>
<dbReference type="GO" id="GO:0005886">
    <property type="term" value="C:plasma membrane"/>
    <property type="evidence" value="ECO:0007669"/>
    <property type="project" value="UniProtKB-SubCell"/>
</dbReference>
<evidence type="ECO:0000256" key="7">
    <source>
        <dbReference type="ARBA" id="ARBA00023010"/>
    </source>
</evidence>
<keyword evidence="7 9" id="KW-0811">Translocation</keyword>
<comment type="caution">
    <text evidence="10">The sequence shown here is derived from an EMBL/GenBank/DDBJ whole genome shotgun (WGS) entry which is preliminary data.</text>
</comment>
<dbReference type="GO" id="GO:0015450">
    <property type="term" value="F:protein-transporting ATPase activity"/>
    <property type="evidence" value="ECO:0007669"/>
    <property type="project" value="UniProtKB-UniRule"/>
</dbReference>
<dbReference type="InterPro" id="IPR004692">
    <property type="entry name" value="SecG"/>
</dbReference>
<keyword evidence="3 9" id="KW-0813">Transport</keyword>
<dbReference type="AlphaFoldDB" id="A0A134AIQ4"/>
<evidence type="ECO:0000256" key="2">
    <source>
        <dbReference type="ARBA" id="ARBA00008445"/>
    </source>
</evidence>
<gene>
    <name evidence="10" type="ORF">HMPREF1863_00610</name>
</gene>
<evidence type="ECO:0000256" key="8">
    <source>
        <dbReference type="ARBA" id="ARBA00023136"/>
    </source>
</evidence>
<keyword evidence="11" id="KW-1185">Reference proteome</keyword>
<dbReference type="PATRIC" id="fig|755172.3.peg.582"/>
<proteinExistence type="inferred from homology"/>
<dbReference type="Pfam" id="PF03840">
    <property type="entry name" value="SecG"/>
    <property type="match status" value="1"/>
</dbReference>
<dbReference type="RefSeq" id="WP_068367179.1">
    <property type="nucleotide sequence ID" value="NZ_CAIJCT010000016.1"/>
</dbReference>
<comment type="subcellular location">
    <subcellularLocation>
        <location evidence="9">Cell membrane</location>
        <topology evidence="9">Multi-pass membrane protein</topology>
    </subcellularLocation>
    <subcellularLocation>
        <location evidence="1">Membrane</location>
        <topology evidence="1">Multi-pass membrane protein</topology>
    </subcellularLocation>
</comment>